<dbReference type="Pfam" id="PF13231">
    <property type="entry name" value="PMT_2"/>
    <property type="match status" value="1"/>
</dbReference>
<dbReference type="InterPro" id="IPR000551">
    <property type="entry name" value="MerR-type_HTH_dom"/>
</dbReference>
<sequence>MYKKNIFSDNQLSIFYILLFGLFFRAIIAFWLFPGYDEGYYYLYTQNLDWSFFDHPLFVSLTTGFGIWFTGITSPFTLRIGTLLLYTGSLFLLYLISLRLFNQKTAKITLILASIIPIFQIGFGVITLPDSPLIFFWSASIYCATCELFPKKNINYRPTYRLSILGVLIGLTCLSKYHGFVLGFCLFTFCLSNRIYRRAVLSSWCLLGFASFVTVLFPLIFWNYQHDWVSLRFQLFDRFSSVPNVSKPYSVLKIFNAFLTNIGLLFPTIGIPLWWVTIKTVFTEISTSINNKIRTEDEKYLSRKKLFILWMSLPLILGLNILGGKEQILATWPMPGFWSLILLLGFYVEKWQDNSKKTIEKWLKINIVLISCLLLLILAHINTGFLLQGSRYAILGGFLNTKTDPSTELINVKQLKEEVSDSPMLLEALQNSDFIFTNAYYLSGLIDLALRPLKSIPVTCFSYDRRGFTFWTNMNQLVGKDALYITLKRFHEMPGLTNEFRDFFKEMKEIGKVDMKRGGVTVETLYFYEAKSLLKPYKSSKYSIR</sequence>
<keyword evidence="6 8" id="KW-1133">Transmembrane helix</keyword>
<evidence type="ECO:0000256" key="2">
    <source>
        <dbReference type="ARBA" id="ARBA00022475"/>
    </source>
</evidence>
<dbReference type="GO" id="GO:0005886">
    <property type="term" value="C:plasma membrane"/>
    <property type="evidence" value="ECO:0007669"/>
    <property type="project" value="UniProtKB-SubCell"/>
</dbReference>
<dbReference type="PANTHER" id="PTHR33908:SF11">
    <property type="entry name" value="MEMBRANE PROTEIN"/>
    <property type="match status" value="1"/>
</dbReference>
<feature type="transmembrane region" description="Helical" evidence="8">
    <location>
        <begin position="83"/>
        <end position="102"/>
    </location>
</feature>
<dbReference type="GO" id="GO:0009103">
    <property type="term" value="P:lipopolysaccharide biosynthetic process"/>
    <property type="evidence" value="ECO:0007669"/>
    <property type="project" value="UniProtKB-ARBA"/>
</dbReference>
<dbReference type="STRING" id="1453429.UCYN_12570"/>
<feature type="transmembrane region" description="Helical" evidence="8">
    <location>
        <begin position="162"/>
        <end position="187"/>
    </location>
</feature>
<organism evidence="11">
    <name type="scientific">Atelocyanobacterium thalassa (isolate ALOHA)</name>
    <dbReference type="NCBI Taxonomy" id="1453429"/>
    <lineage>
        <taxon>Bacteria</taxon>
        <taxon>Bacillati</taxon>
        <taxon>Cyanobacteriota</taxon>
        <taxon>Cyanophyceae</taxon>
        <taxon>Oscillatoriophycideae</taxon>
        <taxon>Chroococcales</taxon>
        <taxon>Aphanothecaceae</taxon>
        <taxon>Candidatus Atelocyanobacterium</taxon>
        <taxon>Candidatus Atelocyanobacterium thalassae</taxon>
    </lineage>
</organism>
<keyword evidence="2" id="KW-1003">Cell membrane</keyword>
<dbReference type="PROSITE" id="PS50937">
    <property type="entry name" value="HTH_MERR_2"/>
    <property type="match status" value="1"/>
</dbReference>
<dbReference type="GO" id="GO:0016763">
    <property type="term" value="F:pentosyltransferase activity"/>
    <property type="evidence" value="ECO:0007669"/>
    <property type="project" value="TreeGrafter"/>
</dbReference>
<name>D3ER23_ATETH</name>
<dbReference type="EMBL" id="CP001842">
    <property type="protein sequence ID" value="ADB95923.1"/>
    <property type="molecule type" value="Genomic_DNA"/>
</dbReference>
<dbReference type="AlphaFoldDB" id="D3ER23"/>
<evidence type="ECO:0000256" key="6">
    <source>
        <dbReference type="ARBA" id="ARBA00022989"/>
    </source>
</evidence>
<dbReference type="GO" id="GO:0006355">
    <property type="term" value="P:regulation of DNA-templated transcription"/>
    <property type="evidence" value="ECO:0007669"/>
    <property type="project" value="InterPro"/>
</dbReference>
<evidence type="ECO:0000256" key="4">
    <source>
        <dbReference type="ARBA" id="ARBA00022679"/>
    </source>
</evidence>
<keyword evidence="3" id="KW-0328">Glycosyltransferase</keyword>
<comment type="subcellular location">
    <subcellularLocation>
        <location evidence="1">Cell membrane</location>
        <topology evidence="1">Multi-pass membrane protein</topology>
    </subcellularLocation>
</comment>
<keyword evidence="4" id="KW-0808">Transferase</keyword>
<evidence type="ECO:0000256" key="1">
    <source>
        <dbReference type="ARBA" id="ARBA00004651"/>
    </source>
</evidence>
<feature type="transmembrane region" description="Helical" evidence="8">
    <location>
        <begin position="329"/>
        <end position="347"/>
    </location>
</feature>
<dbReference type="InterPro" id="IPR038731">
    <property type="entry name" value="RgtA/B/C-like"/>
</dbReference>
<dbReference type="RefSeq" id="WP_012954610.1">
    <property type="nucleotide sequence ID" value="NC_013771.1"/>
</dbReference>
<dbReference type="GO" id="GO:0003677">
    <property type="term" value="F:DNA binding"/>
    <property type="evidence" value="ECO:0007669"/>
    <property type="project" value="InterPro"/>
</dbReference>
<feature type="transmembrane region" description="Helical" evidence="8">
    <location>
        <begin position="199"/>
        <end position="222"/>
    </location>
</feature>
<evidence type="ECO:0000256" key="3">
    <source>
        <dbReference type="ARBA" id="ARBA00022676"/>
    </source>
</evidence>
<evidence type="ECO:0000313" key="10">
    <source>
        <dbReference type="EMBL" id="ADB95923.1"/>
    </source>
</evidence>
<keyword evidence="11" id="KW-1185">Reference proteome</keyword>
<dbReference type="KEGG" id="cyu:UCYN_12570"/>
<evidence type="ECO:0000256" key="7">
    <source>
        <dbReference type="ARBA" id="ARBA00023136"/>
    </source>
</evidence>
<feature type="transmembrane region" description="Helical" evidence="8">
    <location>
        <begin position="254"/>
        <end position="276"/>
    </location>
</feature>
<feature type="transmembrane region" description="Helical" evidence="8">
    <location>
        <begin position="12"/>
        <end position="33"/>
    </location>
</feature>
<feature type="transmembrane region" description="Helical" evidence="8">
    <location>
        <begin position="108"/>
        <end position="126"/>
    </location>
</feature>
<reference evidence="10 11" key="1">
    <citation type="journal article" date="2010" name="Nature">
        <title>Metabolic streamlining in an open-ocean nitrogen-fixing cyanobacterium.</title>
        <authorList>
            <person name="Tripp H.J."/>
            <person name="Bench S.R."/>
            <person name="Turk K.A."/>
            <person name="Foster R.A."/>
            <person name="Desany B.A."/>
            <person name="Niazi F."/>
            <person name="Affourtit J.P."/>
            <person name="Zehr J.P."/>
        </authorList>
    </citation>
    <scope>NUCLEOTIDE SEQUENCE [LARGE SCALE GENOMIC DNA]</scope>
    <source>
        <strain evidence="11">ALOHA</strain>
    </source>
</reference>
<proteinExistence type="predicted"/>
<dbReference type="PATRIC" id="fig|713887.8.peg.1184"/>
<dbReference type="InterPro" id="IPR050297">
    <property type="entry name" value="LipidA_mod_glycosyltrf_83"/>
</dbReference>
<protein>
    <recommendedName>
        <fullName evidence="9">HTH merR-type domain-containing protein</fullName>
    </recommendedName>
</protein>
<evidence type="ECO:0000313" key="11">
    <source>
        <dbReference type="Proteomes" id="UP000001405"/>
    </source>
</evidence>
<evidence type="ECO:0000259" key="9">
    <source>
        <dbReference type="PROSITE" id="PS50937"/>
    </source>
</evidence>
<dbReference type="HOGENOM" id="CLU_016165_1_0_3"/>
<evidence type="ECO:0000256" key="8">
    <source>
        <dbReference type="SAM" id="Phobius"/>
    </source>
</evidence>
<feature type="transmembrane region" description="Helical" evidence="8">
    <location>
        <begin position="306"/>
        <end position="323"/>
    </location>
</feature>
<evidence type="ECO:0000256" key="5">
    <source>
        <dbReference type="ARBA" id="ARBA00022692"/>
    </source>
</evidence>
<feature type="transmembrane region" description="Helical" evidence="8">
    <location>
        <begin position="367"/>
        <end position="387"/>
    </location>
</feature>
<dbReference type="PANTHER" id="PTHR33908">
    <property type="entry name" value="MANNOSYLTRANSFERASE YKCB-RELATED"/>
    <property type="match status" value="1"/>
</dbReference>
<accession>D3ER23</accession>
<keyword evidence="7 8" id="KW-0472">Membrane</keyword>
<gene>
    <name evidence="10" type="ordered locus">UCYN_12570</name>
</gene>
<dbReference type="Proteomes" id="UP000001405">
    <property type="component" value="Chromosome"/>
</dbReference>
<keyword evidence="5 8" id="KW-0812">Transmembrane</keyword>
<feature type="domain" description="HTH merR-type" evidence="9">
    <location>
        <begin position="515"/>
        <end position="545"/>
    </location>
</feature>